<name>A0A1H9VKF0_9SPHI</name>
<reference evidence="5 6" key="1">
    <citation type="submission" date="2016-10" db="EMBL/GenBank/DDBJ databases">
        <authorList>
            <person name="de Groot N.N."/>
        </authorList>
    </citation>
    <scope>NUCLEOTIDE SEQUENCE [LARGE SCALE GENOMIC DNA]</scope>
    <source>
        <strain evidence="5 6">DSM 18610</strain>
    </source>
</reference>
<dbReference type="PRINTS" id="PR00033">
    <property type="entry name" value="HTHASNC"/>
</dbReference>
<dbReference type="InterPro" id="IPR036390">
    <property type="entry name" value="WH_DNA-bd_sf"/>
</dbReference>
<evidence type="ECO:0000313" key="6">
    <source>
        <dbReference type="Proteomes" id="UP000199572"/>
    </source>
</evidence>
<evidence type="ECO:0000259" key="4">
    <source>
        <dbReference type="PROSITE" id="PS50956"/>
    </source>
</evidence>
<evidence type="ECO:0000256" key="3">
    <source>
        <dbReference type="ARBA" id="ARBA00023163"/>
    </source>
</evidence>
<proteinExistence type="predicted"/>
<dbReference type="InterPro" id="IPR011008">
    <property type="entry name" value="Dimeric_a/b-barrel"/>
</dbReference>
<evidence type="ECO:0000313" key="5">
    <source>
        <dbReference type="EMBL" id="SES22064.1"/>
    </source>
</evidence>
<dbReference type="PROSITE" id="PS50956">
    <property type="entry name" value="HTH_ASNC_2"/>
    <property type="match status" value="1"/>
</dbReference>
<dbReference type="Pfam" id="PF01037">
    <property type="entry name" value="AsnC_trans_reg"/>
    <property type="match status" value="1"/>
</dbReference>
<dbReference type="GO" id="GO:0043200">
    <property type="term" value="P:response to amino acid"/>
    <property type="evidence" value="ECO:0007669"/>
    <property type="project" value="TreeGrafter"/>
</dbReference>
<dbReference type="SUPFAM" id="SSF46785">
    <property type="entry name" value="Winged helix' DNA-binding domain"/>
    <property type="match status" value="1"/>
</dbReference>
<dbReference type="Gene3D" id="1.10.10.10">
    <property type="entry name" value="Winged helix-like DNA-binding domain superfamily/Winged helix DNA-binding domain"/>
    <property type="match status" value="1"/>
</dbReference>
<dbReference type="Pfam" id="PF13412">
    <property type="entry name" value="HTH_24"/>
    <property type="match status" value="1"/>
</dbReference>
<accession>A0A1H9VKF0</accession>
<feature type="domain" description="HTH asnC-type" evidence="4">
    <location>
        <begin position="32"/>
        <end position="93"/>
    </location>
</feature>
<keyword evidence="1" id="KW-0805">Transcription regulation</keyword>
<dbReference type="InterPro" id="IPR019887">
    <property type="entry name" value="Tscrpt_reg_AsnC/Lrp_C"/>
</dbReference>
<dbReference type="GO" id="GO:0005829">
    <property type="term" value="C:cytosol"/>
    <property type="evidence" value="ECO:0007669"/>
    <property type="project" value="TreeGrafter"/>
</dbReference>
<dbReference type="STRING" id="390241.SAMN04488023_14418"/>
<dbReference type="Gene3D" id="3.30.70.920">
    <property type="match status" value="1"/>
</dbReference>
<protein>
    <submittedName>
        <fullName evidence="5">Transcriptional regulator, AsnC family</fullName>
    </submittedName>
</protein>
<dbReference type="InterPro" id="IPR019888">
    <property type="entry name" value="Tscrpt_reg_AsnC-like"/>
</dbReference>
<dbReference type="CDD" id="cd00090">
    <property type="entry name" value="HTH_ARSR"/>
    <property type="match status" value="1"/>
</dbReference>
<dbReference type="SMART" id="SM00344">
    <property type="entry name" value="HTH_ASNC"/>
    <property type="match status" value="1"/>
</dbReference>
<dbReference type="Proteomes" id="UP000199572">
    <property type="component" value="Unassembled WGS sequence"/>
</dbReference>
<dbReference type="GO" id="GO:0043565">
    <property type="term" value="F:sequence-specific DNA binding"/>
    <property type="evidence" value="ECO:0007669"/>
    <property type="project" value="InterPro"/>
</dbReference>
<dbReference type="PANTHER" id="PTHR30154:SF34">
    <property type="entry name" value="TRANSCRIPTIONAL REGULATOR AZLB"/>
    <property type="match status" value="1"/>
</dbReference>
<keyword evidence="2" id="KW-0238">DNA-binding</keyword>
<gene>
    <name evidence="5" type="ORF">SAMN04488023_14418</name>
</gene>
<evidence type="ECO:0000256" key="2">
    <source>
        <dbReference type="ARBA" id="ARBA00023125"/>
    </source>
</evidence>
<dbReference type="SUPFAM" id="SSF54909">
    <property type="entry name" value="Dimeric alpha+beta barrel"/>
    <property type="match status" value="1"/>
</dbReference>
<keyword evidence="6" id="KW-1185">Reference proteome</keyword>
<dbReference type="AlphaFoldDB" id="A0A1H9VKF0"/>
<dbReference type="InterPro" id="IPR000485">
    <property type="entry name" value="AsnC-type_HTH_dom"/>
</dbReference>
<evidence type="ECO:0000256" key="1">
    <source>
        <dbReference type="ARBA" id="ARBA00023015"/>
    </source>
</evidence>
<keyword evidence="3" id="KW-0804">Transcription</keyword>
<dbReference type="GO" id="GO:0006355">
    <property type="term" value="P:regulation of DNA-templated transcription"/>
    <property type="evidence" value="ECO:0007669"/>
    <property type="project" value="UniProtKB-ARBA"/>
</dbReference>
<dbReference type="EMBL" id="FOGG01000044">
    <property type="protein sequence ID" value="SES22064.1"/>
    <property type="molecule type" value="Genomic_DNA"/>
</dbReference>
<dbReference type="PANTHER" id="PTHR30154">
    <property type="entry name" value="LEUCINE-RESPONSIVE REGULATORY PROTEIN"/>
    <property type="match status" value="1"/>
</dbReference>
<dbReference type="InterPro" id="IPR036388">
    <property type="entry name" value="WH-like_DNA-bd_sf"/>
</dbReference>
<dbReference type="InterPro" id="IPR011991">
    <property type="entry name" value="ArsR-like_HTH"/>
</dbReference>
<sequence length="181" mass="20700">MGNNFLYFEGYFAILFHHLTSMSKSQPTSAPLDHFDLAILRILQENNYTPQRSIAESVNLSAAAVHRRIKRMEENGTIQSQVAVVDPIKVAIPITIMVEVEMENDKIELVRKAKQKFCSIPEIQQCYYVTGEVDFILIINVANMTAYEALTTRLFFDNPDIKRFRTFVTLDRVKVGLSLPI</sequence>
<organism evidence="5 6">
    <name type="scientific">Pedobacter rhizosphaerae</name>
    <dbReference type="NCBI Taxonomy" id="390241"/>
    <lineage>
        <taxon>Bacteria</taxon>
        <taxon>Pseudomonadati</taxon>
        <taxon>Bacteroidota</taxon>
        <taxon>Sphingobacteriia</taxon>
        <taxon>Sphingobacteriales</taxon>
        <taxon>Sphingobacteriaceae</taxon>
        <taxon>Pedobacter</taxon>
    </lineage>
</organism>